<feature type="domain" description="ParB-like N-terminal" evidence="1">
    <location>
        <begin position="1"/>
        <end position="83"/>
    </location>
</feature>
<organism evidence="2">
    <name type="scientific">marine metagenome</name>
    <dbReference type="NCBI Taxonomy" id="408172"/>
    <lineage>
        <taxon>unclassified sequences</taxon>
        <taxon>metagenomes</taxon>
        <taxon>ecological metagenomes</taxon>
    </lineage>
</organism>
<dbReference type="SUPFAM" id="SSF110849">
    <property type="entry name" value="ParB/Sulfiredoxin"/>
    <property type="match status" value="1"/>
</dbReference>
<dbReference type="AlphaFoldDB" id="A0A382FNL6"/>
<evidence type="ECO:0000259" key="1">
    <source>
        <dbReference type="SMART" id="SM00470"/>
    </source>
</evidence>
<protein>
    <recommendedName>
        <fullName evidence="1">ParB-like N-terminal domain-containing protein</fullName>
    </recommendedName>
</protein>
<dbReference type="InterPro" id="IPR003115">
    <property type="entry name" value="ParB_N"/>
</dbReference>
<evidence type="ECO:0000313" key="2">
    <source>
        <dbReference type="EMBL" id="SVB63561.1"/>
    </source>
</evidence>
<name>A0A382FNL6_9ZZZZ</name>
<feature type="non-terminal residue" evidence="2">
    <location>
        <position position="1"/>
    </location>
</feature>
<dbReference type="InterPro" id="IPR036086">
    <property type="entry name" value="ParB/Sulfiredoxin_sf"/>
</dbReference>
<sequence>VEQLETLSKNPRKGNISAIAASYEEFGQVKPIVAVSNEDGTSTVIAGNHQLAAAKQLGWTHIAVLHVPFNHEKAIAFALADNRTSELGEDDQGLLHEMLMSVVDEMPQFFEELGWDDFEMSTIEPPTIDPPVSTSNDGWTPPVMVPIPETADEETMRSLVTRGATTTGTEGAKAAVQYTLVFNDANQQAVWYAFLRHLKSHPEFKTLPTTASQIVAFLARHVSPD</sequence>
<dbReference type="EMBL" id="UINC01050514">
    <property type="protein sequence ID" value="SVB63561.1"/>
    <property type="molecule type" value="Genomic_DNA"/>
</dbReference>
<gene>
    <name evidence="2" type="ORF">METZ01_LOCUS216415</name>
</gene>
<dbReference type="SMART" id="SM00470">
    <property type="entry name" value="ParB"/>
    <property type="match status" value="1"/>
</dbReference>
<reference evidence="2" key="1">
    <citation type="submission" date="2018-05" db="EMBL/GenBank/DDBJ databases">
        <authorList>
            <person name="Lanie J.A."/>
            <person name="Ng W.-L."/>
            <person name="Kazmierczak K.M."/>
            <person name="Andrzejewski T.M."/>
            <person name="Davidsen T.M."/>
            <person name="Wayne K.J."/>
            <person name="Tettelin H."/>
            <person name="Glass J.I."/>
            <person name="Rusch D."/>
            <person name="Podicherti R."/>
            <person name="Tsui H.-C.T."/>
            <person name="Winkler M.E."/>
        </authorList>
    </citation>
    <scope>NUCLEOTIDE SEQUENCE</scope>
</reference>
<dbReference type="Pfam" id="PF02195">
    <property type="entry name" value="ParB_N"/>
    <property type="match status" value="1"/>
</dbReference>
<dbReference type="Gene3D" id="3.90.1530.10">
    <property type="entry name" value="Conserved hypothetical protein from pyrococcus furiosus pfu- 392566-001, ParB domain"/>
    <property type="match status" value="1"/>
</dbReference>
<proteinExistence type="predicted"/>
<accession>A0A382FNL6</accession>